<sequence>MAGNTDWRTTMTASTALRRPLHPLDPAEHAPSCTRPGWQLDTSPVRFGMVVARCTLCGAVEWRER</sequence>
<dbReference type="Proteomes" id="UP000642125">
    <property type="component" value="Unassembled WGS sequence"/>
</dbReference>
<evidence type="ECO:0000256" key="1">
    <source>
        <dbReference type="SAM" id="MobiDB-lite"/>
    </source>
</evidence>
<reference evidence="2" key="1">
    <citation type="submission" date="2021-01" db="EMBL/GenBank/DDBJ databases">
        <title>Whole genome shotgun sequence of Cellulomonas pakistanensis NBRC 110800.</title>
        <authorList>
            <person name="Komaki H."/>
            <person name="Tamura T."/>
        </authorList>
    </citation>
    <scope>NUCLEOTIDE SEQUENCE</scope>
    <source>
        <strain evidence="2">NBRC 110800</strain>
    </source>
</reference>
<dbReference type="AlphaFoldDB" id="A0A919PBZ4"/>
<name>A0A919PBZ4_9CELL</name>
<organism evidence="2 3">
    <name type="scientific">Cellulomonas pakistanensis</name>
    <dbReference type="NCBI Taxonomy" id="992287"/>
    <lineage>
        <taxon>Bacteria</taxon>
        <taxon>Bacillati</taxon>
        <taxon>Actinomycetota</taxon>
        <taxon>Actinomycetes</taxon>
        <taxon>Micrococcales</taxon>
        <taxon>Cellulomonadaceae</taxon>
        <taxon>Cellulomonas</taxon>
    </lineage>
</organism>
<accession>A0A919PBZ4</accession>
<comment type="caution">
    <text evidence="2">The sequence shown here is derived from an EMBL/GenBank/DDBJ whole genome shotgun (WGS) entry which is preliminary data.</text>
</comment>
<keyword evidence="3" id="KW-1185">Reference proteome</keyword>
<protein>
    <submittedName>
        <fullName evidence="2">Uncharacterized protein</fullName>
    </submittedName>
</protein>
<evidence type="ECO:0000313" key="3">
    <source>
        <dbReference type="Proteomes" id="UP000642125"/>
    </source>
</evidence>
<proteinExistence type="predicted"/>
<gene>
    <name evidence="2" type="ORF">Cpa01nite_08280</name>
</gene>
<evidence type="ECO:0000313" key="2">
    <source>
        <dbReference type="EMBL" id="GIG35447.1"/>
    </source>
</evidence>
<feature type="region of interest" description="Disordered" evidence="1">
    <location>
        <begin position="1"/>
        <end position="32"/>
    </location>
</feature>
<dbReference type="EMBL" id="BONO01000004">
    <property type="protein sequence ID" value="GIG35447.1"/>
    <property type="molecule type" value="Genomic_DNA"/>
</dbReference>
<feature type="compositionally biased region" description="Polar residues" evidence="1">
    <location>
        <begin position="1"/>
        <end position="15"/>
    </location>
</feature>